<reference evidence="1 2" key="1">
    <citation type="submission" date="2024-12" db="EMBL/GenBank/DDBJ databases">
        <authorList>
            <person name="Lee Y."/>
        </authorList>
    </citation>
    <scope>NUCLEOTIDE SEQUENCE [LARGE SCALE GENOMIC DNA]</scope>
    <source>
        <strain evidence="1 2">03SUJ4</strain>
    </source>
</reference>
<organism evidence="1 2">
    <name type="scientific">Terriglobus aquaticus</name>
    <dbReference type="NCBI Taxonomy" id="940139"/>
    <lineage>
        <taxon>Bacteria</taxon>
        <taxon>Pseudomonadati</taxon>
        <taxon>Acidobacteriota</taxon>
        <taxon>Terriglobia</taxon>
        <taxon>Terriglobales</taxon>
        <taxon>Acidobacteriaceae</taxon>
        <taxon>Terriglobus</taxon>
    </lineage>
</organism>
<dbReference type="Proteomes" id="UP001634747">
    <property type="component" value="Unassembled WGS sequence"/>
</dbReference>
<evidence type="ECO:0000313" key="2">
    <source>
        <dbReference type="Proteomes" id="UP001634747"/>
    </source>
</evidence>
<dbReference type="EMBL" id="JBJYXY010000001">
    <property type="protein sequence ID" value="MFN2974389.1"/>
    <property type="molecule type" value="Genomic_DNA"/>
</dbReference>
<dbReference type="RefSeq" id="WP_263414046.1">
    <property type="nucleotide sequence ID" value="NZ_BAABBH010000001.1"/>
</dbReference>
<protein>
    <recommendedName>
        <fullName evidence="3">IraD/Gp25-like domain-containing protein</fullName>
    </recommendedName>
</protein>
<evidence type="ECO:0008006" key="3">
    <source>
        <dbReference type="Google" id="ProtNLM"/>
    </source>
</evidence>
<keyword evidence="2" id="KW-1185">Reference proteome</keyword>
<accession>A0ABW9KFF1</accession>
<comment type="caution">
    <text evidence="1">The sequence shown here is derived from an EMBL/GenBank/DDBJ whole genome shotgun (WGS) entry which is preliminary data.</text>
</comment>
<evidence type="ECO:0000313" key="1">
    <source>
        <dbReference type="EMBL" id="MFN2974389.1"/>
    </source>
</evidence>
<proteinExistence type="predicted"/>
<sequence>MQSIAFPMRLQENGLLRRTDRAASVLSLLQVMARTPRGSWGACPEFGLRDLFEDGRQRADLPRLVADRINGCLADLGMAEFQVTEVVRELSADRAVDSYSIRLDDAHTAESLTTTVVYEA</sequence>
<gene>
    <name evidence="1" type="ORF">ACK2TP_01305</name>
</gene>
<name>A0ABW9KFF1_9BACT</name>